<dbReference type="PANTHER" id="PTHR34222">
    <property type="entry name" value="GAG_PRE-INTEGRS DOMAIN-CONTAINING PROTEIN"/>
    <property type="match status" value="1"/>
</dbReference>
<protein>
    <submittedName>
        <fullName evidence="1">Uncharacterized protein</fullName>
    </submittedName>
</protein>
<dbReference type="Proteomes" id="UP000053555">
    <property type="component" value="Unassembled WGS sequence"/>
</dbReference>
<organism evidence="1">
    <name type="scientific">Glycine soja</name>
    <name type="common">Wild soybean</name>
    <dbReference type="NCBI Taxonomy" id="3848"/>
    <lineage>
        <taxon>Eukaryota</taxon>
        <taxon>Viridiplantae</taxon>
        <taxon>Streptophyta</taxon>
        <taxon>Embryophyta</taxon>
        <taxon>Tracheophyta</taxon>
        <taxon>Spermatophyta</taxon>
        <taxon>Magnoliopsida</taxon>
        <taxon>eudicotyledons</taxon>
        <taxon>Gunneridae</taxon>
        <taxon>Pentapetalae</taxon>
        <taxon>rosids</taxon>
        <taxon>fabids</taxon>
        <taxon>Fabales</taxon>
        <taxon>Fabaceae</taxon>
        <taxon>Papilionoideae</taxon>
        <taxon>50 kb inversion clade</taxon>
        <taxon>NPAAA clade</taxon>
        <taxon>indigoferoid/millettioid clade</taxon>
        <taxon>Phaseoleae</taxon>
        <taxon>Glycine</taxon>
        <taxon>Glycine subgen. Soja</taxon>
    </lineage>
</organism>
<feature type="non-terminal residue" evidence="1">
    <location>
        <position position="1"/>
    </location>
</feature>
<sequence length="98" mass="10937">SCDAFTSVMERIPQDQVMQFLRGLNDQYSNVRSNILMMDPLPPIPKVFSYVVQQERQVLNSSLIRNLNFEVKGSTINVASSGPTPICSYCGGVKHTID</sequence>
<name>A0A0B2R8H5_GLYSO</name>
<proteinExistence type="predicted"/>
<dbReference type="AlphaFoldDB" id="A0A0B2R8H5"/>
<dbReference type="EMBL" id="KN651460">
    <property type="protein sequence ID" value="KHN30786.1"/>
    <property type="molecule type" value="Genomic_DNA"/>
</dbReference>
<accession>A0A0B2R8H5</accession>
<feature type="non-terminal residue" evidence="1">
    <location>
        <position position="98"/>
    </location>
</feature>
<dbReference type="PANTHER" id="PTHR34222:SF99">
    <property type="entry name" value="PROTEIN, PUTATIVE-RELATED"/>
    <property type="match status" value="1"/>
</dbReference>
<gene>
    <name evidence="1" type="ORF">glysoja_039724</name>
</gene>
<evidence type="ECO:0000313" key="1">
    <source>
        <dbReference type="EMBL" id="KHN30786.1"/>
    </source>
</evidence>
<reference evidence="1" key="1">
    <citation type="submission" date="2014-07" db="EMBL/GenBank/DDBJ databases">
        <title>Identification of a novel salt tolerance gene in wild soybean by whole-genome sequencing.</title>
        <authorList>
            <person name="Lam H.-M."/>
            <person name="Qi X."/>
            <person name="Li M.-W."/>
            <person name="Liu X."/>
            <person name="Xie M."/>
            <person name="Ni M."/>
            <person name="Xu X."/>
        </authorList>
    </citation>
    <scope>NUCLEOTIDE SEQUENCE [LARGE SCALE GENOMIC DNA]</scope>
    <source>
        <tissue evidence="1">Root</tissue>
    </source>
</reference>